<evidence type="ECO:0000313" key="2">
    <source>
        <dbReference type="EMBL" id="SDH80496.1"/>
    </source>
</evidence>
<keyword evidence="1" id="KW-1133">Transmembrane helix</keyword>
<protein>
    <submittedName>
        <fullName evidence="2">Uncharacterized protein</fullName>
    </submittedName>
</protein>
<accession>A0A1G8FEI0</accession>
<proteinExistence type="predicted"/>
<feature type="transmembrane region" description="Helical" evidence="1">
    <location>
        <begin position="54"/>
        <end position="73"/>
    </location>
</feature>
<dbReference type="EMBL" id="FNCP01000019">
    <property type="protein sequence ID" value="SDH80496.1"/>
    <property type="molecule type" value="Genomic_DNA"/>
</dbReference>
<dbReference type="RefSeq" id="WP_092334620.1">
    <property type="nucleotide sequence ID" value="NZ_FNCP01000019.1"/>
</dbReference>
<sequence length="74" mass="7755">MVSVTANALLDTQILLGAIILLFGGKPSLNHILLAVAATVMAHYSYSVEKRRGGSIATLASAWGAAIPVLILYF</sequence>
<reference evidence="3" key="1">
    <citation type="submission" date="2016-10" db="EMBL/GenBank/DDBJ databases">
        <authorList>
            <person name="Varghese N."/>
            <person name="Submissions S."/>
        </authorList>
    </citation>
    <scope>NUCLEOTIDE SEQUENCE [LARGE SCALE GENOMIC DNA]</scope>
    <source>
        <strain evidence="3">DSM 8344</strain>
    </source>
</reference>
<organism evidence="2 3">
    <name type="scientific">Desulfosporosinus hippei DSM 8344</name>
    <dbReference type="NCBI Taxonomy" id="1121419"/>
    <lineage>
        <taxon>Bacteria</taxon>
        <taxon>Bacillati</taxon>
        <taxon>Bacillota</taxon>
        <taxon>Clostridia</taxon>
        <taxon>Eubacteriales</taxon>
        <taxon>Desulfitobacteriaceae</taxon>
        <taxon>Desulfosporosinus</taxon>
    </lineage>
</organism>
<keyword evidence="1" id="KW-0812">Transmembrane</keyword>
<dbReference type="AlphaFoldDB" id="A0A1G8FEI0"/>
<name>A0A1G8FEI0_9FIRM</name>
<gene>
    <name evidence="2" type="ORF">SAMN05443529_11964</name>
</gene>
<keyword evidence="1" id="KW-0472">Membrane</keyword>
<evidence type="ECO:0000313" key="3">
    <source>
        <dbReference type="Proteomes" id="UP000198656"/>
    </source>
</evidence>
<dbReference type="OrthoDB" id="9877695at2"/>
<evidence type="ECO:0000256" key="1">
    <source>
        <dbReference type="SAM" id="Phobius"/>
    </source>
</evidence>
<keyword evidence="3" id="KW-1185">Reference proteome</keyword>
<dbReference type="Proteomes" id="UP000198656">
    <property type="component" value="Unassembled WGS sequence"/>
</dbReference>